<feature type="region of interest" description="Disordered" evidence="1">
    <location>
        <begin position="216"/>
        <end position="257"/>
    </location>
</feature>
<sequence>MVRSPTSTSGDQDPIPVPIAGSTIRGRVRRRGVGRGRGRGRIATPVEGQAPPNIIATLVLQDTLTRMLGLLEGMAHVGYFHVTFDASQTRVGGQTLRTQPTAVVAPRLDSNEFPGIASHWGNIRFVQGLIVSICLGVSQVVISGVPFQKVVDAAKELEMIRCKRTRYLGDYGGAPLRSRGYLGRGYHSQSSRPIHVVIPASEAGYAGNNSLSLGHSLQGSSSRPVGRGGHSGHSGDDMSVPGSDAASNHDQMDDGGDLKGLGSASAIHLPPIVGNAIFHVIGTMLQLLQMHG</sequence>
<organism evidence="2 3">
    <name type="scientific">Solanum commersonii</name>
    <name type="common">Commerson's wild potato</name>
    <name type="synonym">Commerson's nightshade</name>
    <dbReference type="NCBI Taxonomy" id="4109"/>
    <lineage>
        <taxon>Eukaryota</taxon>
        <taxon>Viridiplantae</taxon>
        <taxon>Streptophyta</taxon>
        <taxon>Embryophyta</taxon>
        <taxon>Tracheophyta</taxon>
        <taxon>Spermatophyta</taxon>
        <taxon>Magnoliopsida</taxon>
        <taxon>eudicotyledons</taxon>
        <taxon>Gunneridae</taxon>
        <taxon>Pentapetalae</taxon>
        <taxon>asterids</taxon>
        <taxon>lamiids</taxon>
        <taxon>Solanales</taxon>
        <taxon>Solanaceae</taxon>
        <taxon>Solanoideae</taxon>
        <taxon>Solaneae</taxon>
        <taxon>Solanum</taxon>
    </lineage>
</organism>
<dbReference type="Proteomes" id="UP000824120">
    <property type="component" value="Chromosome 11"/>
</dbReference>
<evidence type="ECO:0000313" key="2">
    <source>
        <dbReference type="EMBL" id="KAG5576888.1"/>
    </source>
</evidence>
<proteinExistence type="predicted"/>
<feature type="region of interest" description="Disordered" evidence="1">
    <location>
        <begin position="1"/>
        <end position="21"/>
    </location>
</feature>
<dbReference type="AlphaFoldDB" id="A0A9J5WPE6"/>
<gene>
    <name evidence="2" type="ORF">H5410_057022</name>
</gene>
<evidence type="ECO:0000313" key="3">
    <source>
        <dbReference type="Proteomes" id="UP000824120"/>
    </source>
</evidence>
<protein>
    <submittedName>
        <fullName evidence="2">Uncharacterized protein</fullName>
    </submittedName>
</protein>
<reference evidence="2 3" key="1">
    <citation type="submission" date="2020-09" db="EMBL/GenBank/DDBJ databases">
        <title>De no assembly of potato wild relative species, Solanum commersonii.</title>
        <authorList>
            <person name="Cho K."/>
        </authorList>
    </citation>
    <scope>NUCLEOTIDE SEQUENCE [LARGE SCALE GENOMIC DNA]</scope>
    <source>
        <strain evidence="2">LZ3.2</strain>
        <tissue evidence="2">Leaf</tissue>
    </source>
</reference>
<name>A0A9J5WPE6_SOLCO</name>
<accession>A0A9J5WPE6</accession>
<feature type="compositionally biased region" description="Low complexity" evidence="1">
    <location>
        <begin position="216"/>
        <end position="225"/>
    </location>
</feature>
<evidence type="ECO:0000256" key="1">
    <source>
        <dbReference type="SAM" id="MobiDB-lite"/>
    </source>
</evidence>
<comment type="caution">
    <text evidence="2">The sequence shown here is derived from an EMBL/GenBank/DDBJ whole genome shotgun (WGS) entry which is preliminary data.</text>
</comment>
<keyword evidence="3" id="KW-1185">Reference proteome</keyword>
<dbReference type="EMBL" id="JACXVP010000011">
    <property type="protein sequence ID" value="KAG5576888.1"/>
    <property type="molecule type" value="Genomic_DNA"/>
</dbReference>
<feature type="compositionally biased region" description="Polar residues" evidence="1">
    <location>
        <begin position="1"/>
        <end position="11"/>
    </location>
</feature>